<evidence type="ECO:0000256" key="2">
    <source>
        <dbReference type="ARBA" id="ARBA00022618"/>
    </source>
</evidence>
<dbReference type="Gene3D" id="2.130.10.10">
    <property type="entry name" value="YVTN repeat-like/Quinoprotein amine dehydrogenase"/>
    <property type="match status" value="1"/>
</dbReference>
<dbReference type="GO" id="GO:0034399">
    <property type="term" value="C:nuclear periphery"/>
    <property type="evidence" value="ECO:0007669"/>
    <property type="project" value="TreeGrafter"/>
</dbReference>
<dbReference type="InterPro" id="IPR036322">
    <property type="entry name" value="WD40_repeat_dom_sf"/>
</dbReference>
<keyword evidence="2" id="KW-0132">Cell division</keyword>
<evidence type="ECO:0000313" key="8">
    <source>
        <dbReference type="EMBL" id="KAF0688340.1"/>
    </source>
</evidence>
<dbReference type="InterPro" id="IPR024789">
    <property type="entry name" value="APC4"/>
</dbReference>
<sequence>MAERDAMRSFSLMRESKGMSATMVQCCPTMDIVAILTKEHHVLVYQSVEWKKLLHIKPSNKSSDILHLAWRRDGRTLAVGRRDGRVILYDVESEPSDAPPPTTDTVHHHDAPIASIYWTEYVPATLLSLHVDFSIEGCDGAKMTDRAPTFIMNPPTSSATSSTELHAKIFTHVATLPKNFHVLVSADTHGTLFFWFFGTVCLARMDTRPVQGNHVIHRVHMPEDLSCVHVAVGDAVVRFDTGALQEHKEQLFVVAHHIRELERLWTTVDTALKQARTEWANGVRVFQAKMQLLQDVYDRFVRPDVPQMHMYTLLCSGLCFPGLEIFFSQYLPEQSIQRMKKAFAHGCDLQDQLSVALTNILFRLGELRGLAKFHVMLHRFGLDVSALSALIASVERLLVVVADTQTTVHTTAIDFDLFLSWCSEMSAYMPSKTLVSTRSAVDTQRLAKFLHRAYTAAHAYRQIHPDKIEVTFGTRVPDLLASLVDGRSQVDVSWQSLWTPAPTLPQVELDRLILPVQSMSVRFGRRWTLCWKDRTLLVFETAALSAPWRLHASATLVDAGMYVRDGASPHVALLVQELDASRAHLQLIEIAVGNKSDDENPVEASRRLGWPCVMVA</sequence>
<evidence type="ECO:0000256" key="1">
    <source>
        <dbReference type="ARBA" id="ARBA00016067"/>
    </source>
</evidence>
<dbReference type="EMBL" id="CAADRA010006758">
    <property type="protein sequence ID" value="VFT96748.1"/>
    <property type="molecule type" value="Genomic_DNA"/>
</dbReference>
<evidence type="ECO:0000313" key="9">
    <source>
        <dbReference type="EMBL" id="VFT96748.1"/>
    </source>
</evidence>
<keyword evidence="3" id="KW-0498">Mitosis</keyword>
<dbReference type="InterPro" id="IPR024790">
    <property type="entry name" value="APC4_long_dom"/>
</dbReference>
<dbReference type="GO" id="GO:0070979">
    <property type="term" value="P:protein K11-linked ubiquitination"/>
    <property type="evidence" value="ECO:0007669"/>
    <property type="project" value="TreeGrafter"/>
</dbReference>
<dbReference type="InterPro" id="IPR015943">
    <property type="entry name" value="WD40/YVTN_repeat-like_dom_sf"/>
</dbReference>
<dbReference type="OrthoDB" id="2110451at2759"/>
<evidence type="ECO:0000259" key="7">
    <source>
        <dbReference type="Pfam" id="PF12896"/>
    </source>
</evidence>
<reference evidence="9 10" key="1">
    <citation type="submission" date="2019-03" db="EMBL/GenBank/DDBJ databases">
        <authorList>
            <person name="Gaulin E."/>
            <person name="Dumas B."/>
        </authorList>
    </citation>
    <scope>NUCLEOTIDE SEQUENCE [LARGE SCALE GENOMIC DNA]</scope>
    <source>
        <strain evidence="9">CBS 568.67</strain>
    </source>
</reference>
<dbReference type="PANTHER" id="PTHR13260">
    <property type="entry name" value="ANAPHASE PROMOTING COMPLEX SUBUNIT 4 APC4"/>
    <property type="match status" value="1"/>
</dbReference>
<organism evidence="9 10">
    <name type="scientific">Aphanomyces stellatus</name>
    <dbReference type="NCBI Taxonomy" id="120398"/>
    <lineage>
        <taxon>Eukaryota</taxon>
        <taxon>Sar</taxon>
        <taxon>Stramenopiles</taxon>
        <taxon>Oomycota</taxon>
        <taxon>Saprolegniomycetes</taxon>
        <taxon>Saprolegniales</taxon>
        <taxon>Verrucalvaceae</taxon>
        <taxon>Aphanomyces</taxon>
    </lineage>
</organism>
<dbReference type="GO" id="GO:0051301">
    <property type="term" value="P:cell division"/>
    <property type="evidence" value="ECO:0007669"/>
    <property type="project" value="UniProtKB-KW"/>
</dbReference>
<accession>A0A485LE24</accession>
<dbReference type="PANTHER" id="PTHR13260:SF0">
    <property type="entry name" value="ANAPHASE-PROMOTING COMPLEX SUBUNIT 4"/>
    <property type="match status" value="1"/>
</dbReference>
<evidence type="ECO:0000256" key="3">
    <source>
        <dbReference type="ARBA" id="ARBA00022776"/>
    </source>
</evidence>
<protein>
    <recommendedName>
        <fullName evidence="1">Anaphase-promoting complex subunit 4</fullName>
    </recommendedName>
</protein>
<dbReference type="GO" id="GO:0031145">
    <property type="term" value="P:anaphase-promoting complex-dependent catabolic process"/>
    <property type="evidence" value="ECO:0007669"/>
    <property type="project" value="InterPro"/>
</dbReference>
<keyword evidence="4" id="KW-0833">Ubl conjugation pathway</keyword>
<dbReference type="Pfam" id="PF12894">
    <property type="entry name" value="ANAPC4_WD40"/>
    <property type="match status" value="1"/>
</dbReference>
<feature type="domain" description="Anaphase-promoting complex subunit 4-like WD40" evidence="6">
    <location>
        <begin position="26"/>
        <end position="94"/>
    </location>
</feature>
<evidence type="ECO:0000259" key="6">
    <source>
        <dbReference type="Pfam" id="PF12894"/>
    </source>
</evidence>
<gene>
    <name evidence="9" type="primary">Aste57867_20052</name>
    <name evidence="8" type="ORF">As57867_019986</name>
    <name evidence="9" type="ORF">ASTE57867_20052</name>
</gene>
<dbReference type="InterPro" id="IPR024977">
    <property type="entry name" value="Apc4-like_WD40_dom"/>
</dbReference>
<dbReference type="SUPFAM" id="SSF50978">
    <property type="entry name" value="WD40 repeat-like"/>
    <property type="match status" value="1"/>
</dbReference>
<keyword evidence="5" id="KW-0131">Cell cycle</keyword>
<dbReference type="Proteomes" id="UP000332933">
    <property type="component" value="Unassembled WGS sequence"/>
</dbReference>
<dbReference type="Pfam" id="PF12896">
    <property type="entry name" value="ANAPC4"/>
    <property type="match status" value="1"/>
</dbReference>
<name>A0A485LE24_9STRA</name>
<evidence type="ECO:0000313" key="10">
    <source>
        <dbReference type="Proteomes" id="UP000332933"/>
    </source>
</evidence>
<dbReference type="AlphaFoldDB" id="A0A485LE24"/>
<dbReference type="GO" id="GO:0005680">
    <property type="term" value="C:anaphase-promoting complex"/>
    <property type="evidence" value="ECO:0007669"/>
    <property type="project" value="InterPro"/>
</dbReference>
<keyword evidence="10" id="KW-1185">Reference proteome</keyword>
<feature type="domain" description="Anaphase-promoting complex subunit 4 long" evidence="7">
    <location>
        <begin position="236"/>
        <end position="423"/>
    </location>
</feature>
<evidence type="ECO:0000256" key="4">
    <source>
        <dbReference type="ARBA" id="ARBA00022786"/>
    </source>
</evidence>
<reference evidence="8" key="2">
    <citation type="submission" date="2019-06" db="EMBL/GenBank/DDBJ databases">
        <title>Genomics analysis of Aphanomyces spp. identifies a new class of oomycete effector associated with host adaptation.</title>
        <authorList>
            <person name="Gaulin E."/>
        </authorList>
    </citation>
    <scope>NUCLEOTIDE SEQUENCE</scope>
    <source>
        <strain evidence="8">CBS 578.67</strain>
    </source>
</reference>
<dbReference type="EMBL" id="VJMH01006735">
    <property type="protein sequence ID" value="KAF0688340.1"/>
    <property type="molecule type" value="Genomic_DNA"/>
</dbReference>
<proteinExistence type="predicted"/>
<evidence type="ECO:0000256" key="5">
    <source>
        <dbReference type="ARBA" id="ARBA00023306"/>
    </source>
</evidence>